<keyword evidence="4 5" id="KW-0472">Membrane</keyword>
<dbReference type="SUPFAM" id="SSF103473">
    <property type="entry name" value="MFS general substrate transporter"/>
    <property type="match status" value="1"/>
</dbReference>
<accession>A0A4Q7ATY0</accession>
<evidence type="ECO:0000256" key="5">
    <source>
        <dbReference type="SAM" id="Phobius"/>
    </source>
</evidence>
<feature type="transmembrane region" description="Helical" evidence="5">
    <location>
        <begin position="65"/>
        <end position="85"/>
    </location>
</feature>
<feature type="transmembrane region" description="Helical" evidence="5">
    <location>
        <begin position="284"/>
        <end position="303"/>
    </location>
</feature>
<dbReference type="InterPro" id="IPR005829">
    <property type="entry name" value="Sugar_transporter_CS"/>
</dbReference>
<comment type="subcellular location">
    <subcellularLocation>
        <location evidence="1">Membrane</location>
        <topology evidence="1">Multi-pass membrane protein</topology>
    </subcellularLocation>
</comment>
<feature type="transmembrane region" description="Helical" evidence="5">
    <location>
        <begin position="348"/>
        <end position="365"/>
    </location>
</feature>
<dbReference type="GO" id="GO:0005886">
    <property type="term" value="C:plasma membrane"/>
    <property type="evidence" value="ECO:0007669"/>
    <property type="project" value="TreeGrafter"/>
</dbReference>
<feature type="transmembrane region" description="Helical" evidence="5">
    <location>
        <begin position="252"/>
        <end position="272"/>
    </location>
</feature>
<dbReference type="PANTHER" id="PTHR23508:SF10">
    <property type="entry name" value="CARBOXYLIC ACID TRANSPORTER PROTEIN HOMOLOG"/>
    <property type="match status" value="1"/>
</dbReference>
<reference evidence="7 8" key="1">
    <citation type="submission" date="2019-02" db="EMBL/GenBank/DDBJ databases">
        <title>The Batch Genome Submission of Acinetobacter spp. strains.</title>
        <authorList>
            <person name="Qin J."/>
            <person name="Hu Y."/>
            <person name="Ye H."/>
            <person name="Wei L."/>
            <person name="Feng Y."/>
            <person name="Zong Z."/>
        </authorList>
    </citation>
    <scope>NUCLEOTIDE SEQUENCE [LARGE SCALE GENOMIC DNA]</scope>
    <source>
        <strain evidence="7 8">WCHABo060081</strain>
    </source>
</reference>
<feature type="transmembrane region" description="Helical" evidence="5">
    <location>
        <begin position="123"/>
        <end position="143"/>
    </location>
</feature>
<dbReference type="PANTHER" id="PTHR23508">
    <property type="entry name" value="CARBOXYLIC ACID TRANSPORTER PROTEIN HOMOLOG"/>
    <property type="match status" value="1"/>
</dbReference>
<proteinExistence type="predicted"/>
<evidence type="ECO:0000256" key="1">
    <source>
        <dbReference type="ARBA" id="ARBA00004141"/>
    </source>
</evidence>
<feature type="transmembrane region" description="Helical" evidence="5">
    <location>
        <begin position="97"/>
        <end position="117"/>
    </location>
</feature>
<dbReference type="InterPro" id="IPR020846">
    <property type="entry name" value="MFS_dom"/>
</dbReference>
<dbReference type="InterPro" id="IPR036259">
    <property type="entry name" value="MFS_trans_sf"/>
</dbReference>
<dbReference type="GO" id="GO:0046943">
    <property type="term" value="F:carboxylic acid transmembrane transporter activity"/>
    <property type="evidence" value="ECO:0007669"/>
    <property type="project" value="TreeGrafter"/>
</dbReference>
<keyword evidence="3 5" id="KW-1133">Transmembrane helix</keyword>
<dbReference type="PROSITE" id="PS00217">
    <property type="entry name" value="SUGAR_TRANSPORT_2"/>
    <property type="match status" value="1"/>
</dbReference>
<comment type="caution">
    <text evidence="7">The sequence shown here is derived from an EMBL/GenBank/DDBJ whole genome shotgun (WGS) entry which is preliminary data.</text>
</comment>
<dbReference type="Gene3D" id="1.20.1250.20">
    <property type="entry name" value="MFS general substrate transporter like domains"/>
    <property type="match status" value="2"/>
</dbReference>
<name>A0A4Q7ATY0_9GAMM</name>
<evidence type="ECO:0000256" key="4">
    <source>
        <dbReference type="ARBA" id="ARBA00023136"/>
    </source>
</evidence>
<dbReference type="Pfam" id="PF07690">
    <property type="entry name" value="MFS_1"/>
    <property type="match status" value="1"/>
</dbReference>
<feature type="transmembrane region" description="Helical" evidence="5">
    <location>
        <begin position="315"/>
        <end position="336"/>
    </location>
</feature>
<keyword evidence="2 5" id="KW-0812">Transmembrane</keyword>
<gene>
    <name evidence="7" type="ORF">EXE25_09500</name>
</gene>
<evidence type="ECO:0000313" key="8">
    <source>
        <dbReference type="Proteomes" id="UP000293483"/>
    </source>
</evidence>
<dbReference type="PROSITE" id="PS50850">
    <property type="entry name" value="MFS"/>
    <property type="match status" value="1"/>
</dbReference>
<organism evidence="7 8">
    <name type="scientific">Acinetobacter bouvetii</name>
    <dbReference type="NCBI Taxonomy" id="202951"/>
    <lineage>
        <taxon>Bacteria</taxon>
        <taxon>Pseudomonadati</taxon>
        <taxon>Pseudomonadota</taxon>
        <taxon>Gammaproteobacteria</taxon>
        <taxon>Moraxellales</taxon>
        <taxon>Moraxellaceae</taxon>
        <taxon>Acinetobacter</taxon>
    </lineage>
</organism>
<evidence type="ECO:0000259" key="6">
    <source>
        <dbReference type="PROSITE" id="PS50850"/>
    </source>
</evidence>
<dbReference type="InterPro" id="IPR011701">
    <property type="entry name" value="MFS"/>
</dbReference>
<evidence type="ECO:0000256" key="3">
    <source>
        <dbReference type="ARBA" id="ARBA00022989"/>
    </source>
</evidence>
<evidence type="ECO:0000256" key="2">
    <source>
        <dbReference type="ARBA" id="ARBA00022692"/>
    </source>
</evidence>
<feature type="domain" description="Major facilitator superfamily (MFS) profile" evidence="6">
    <location>
        <begin position="1"/>
        <end position="395"/>
    </location>
</feature>
<dbReference type="AlphaFoldDB" id="A0A4Q7ATY0"/>
<dbReference type="PROSITE" id="PS00216">
    <property type="entry name" value="SUGAR_TRANSPORT_1"/>
    <property type="match status" value="1"/>
</dbReference>
<protein>
    <submittedName>
        <fullName evidence="7">MFS transporter</fullName>
    </submittedName>
</protein>
<dbReference type="Proteomes" id="UP000293483">
    <property type="component" value="Unassembled WGS sequence"/>
</dbReference>
<sequence length="395" mass="43720">MRNKTIINNKNCSELFFGCRSKERLFLCQHYRVNRYLFLQYLISSFTELGYIAPDLIRDWQISKADLVPVLSAALIGAAIGAIVLGPLADRLGRKTLLLFSVFIFSCSCLLSSFAQSVTQLEILRFITGLGLGAALPNAVTLLSEYCPSHKRAFIVNTMYCGFPIGAATGGFAAAERRFTFTADNADGMAAARICAVFAASRCRPITDTEYFAKNKCICTAAKVSLRSTKSATIRIAIYADVFSSQYLAETLSLWLCFFCGLMIFYSIINWMPVLFKEAGMPPHLGPVVSGLFALGGAGAMLNGWLMDYFNGNHVIAVCTFFTAICVALIGPALHIFHYPDDLCRHTAKYGAVIFACIGCQVLFYRRSNHWGFLDVRYRPLWCSCRHNVHGVFGQ</sequence>
<dbReference type="EMBL" id="SGSU01000009">
    <property type="protein sequence ID" value="RZG66903.1"/>
    <property type="molecule type" value="Genomic_DNA"/>
</dbReference>
<dbReference type="STRING" id="202951.GCA_001485025_00611"/>
<evidence type="ECO:0000313" key="7">
    <source>
        <dbReference type="EMBL" id="RZG66903.1"/>
    </source>
</evidence>